<gene>
    <name evidence="2" type="ORF">NQ317_006012</name>
</gene>
<evidence type="ECO:0000313" key="2">
    <source>
        <dbReference type="EMBL" id="KAJ8971710.1"/>
    </source>
</evidence>
<organism evidence="2 3">
    <name type="scientific">Molorchus minor</name>
    <dbReference type="NCBI Taxonomy" id="1323400"/>
    <lineage>
        <taxon>Eukaryota</taxon>
        <taxon>Metazoa</taxon>
        <taxon>Ecdysozoa</taxon>
        <taxon>Arthropoda</taxon>
        <taxon>Hexapoda</taxon>
        <taxon>Insecta</taxon>
        <taxon>Pterygota</taxon>
        <taxon>Neoptera</taxon>
        <taxon>Endopterygota</taxon>
        <taxon>Coleoptera</taxon>
        <taxon>Polyphaga</taxon>
        <taxon>Cucujiformia</taxon>
        <taxon>Chrysomeloidea</taxon>
        <taxon>Cerambycidae</taxon>
        <taxon>Lamiinae</taxon>
        <taxon>Monochamini</taxon>
        <taxon>Molorchus</taxon>
    </lineage>
</organism>
<reference evidence="2" key="1">
    <citation type="journal article" date="2023" name="Insect Mol. Biol.">
        <title>Genome sequencing provides insights into the evolution of gene families encoding plant cell wall-degrading enzymes in longhorned beetles.</title>
        <authorList>
            <person name="Shin N.R."/>
            <person name="Okamura Y."/>
            <person name="Kirsch R."/>
            <person name="Pauchet Y."/>
        </authorList>
    </citation>
    <scope>NUCLEOTIDE SEQUENCE</scope>
    <source>
        <strain evidence="2">MMC_N1</strain>
    </source>
</reference>
<feature type="non-terminal residue" evidence="2">
    <location>
        <position position="1"/>
    </location>
</feature>
<evidence type="ECO:0000256" key="1">
    <source>
        <dbReference type="SAM" id="MobiDB-lite"/>
    </source>
</evidence>
<proteinExistence type="predicted"/>
<accession>A0ABQ9J3B1</accession>
<protein>
    <submittedName>
        <fullName evidence="2">Uncharacterized protein</fullName>
    </submittedName>
</protein>
<name>A0ABQ9J3B1_9CUCU</name>
<dbReference type="EMBL" id="JAPWTJ010001442">
    <property type="protein sequence ID" value="KAJ8971710.1"/>
    <property type="molecule type" value="Genomic_DNA"/>
</dbReference>
<keyword evidence="3" id="KW-1185">Reference proteome</keyword>
<sequence>QKKKKLQQDIEKTETGFTEKIKNYESEIKLLQLSYNNFIGLQSLKKEDKETQTGERQSSPIQNVASTKNCSTRDSPVTQNYPYTQNSMLPQNKHHRENRRLVVIRSFLQIESIL</sequence>
<evidence type="ECO:0000313" key="3">
    <source>
        <dbReference type="Proteomes" id="UP001162164"/>
    </source>
</evidence>
<feature type="region of interest" description="Disordered" evidence="1">
    <location>
        <begin position="46"/>
        <end position="94"/>
    </location>
</feature>
<comment type="caution">
    <text evidence="2">The sequence shown here is derived from an EMBL/GenBank/DDBJ whole genome shotgun (WGS) entry which is preliminary data.</text>
</comment>
<dbReference type="Proteomes" id="UP001162164">
    <property type="component" value="Unassembled WGS sequence"/>
</dbReference>
<feature type="compositionally biased region" description="Polar residues" evidence="1">
    <location>
        <begin position="54"/>
        <end position="90"/>
    </location>
</feature>